<protein>
    <submittedName>
        <fullName evidence="2">Putative ovule protein</fullName>
    </submittedName>
</protein>
<organism evidence="2">
    <name type="scientific">Solanum chacoense</name>
    <name type="common">Chaco potato</name>
    <dbReference type="NCBI Taxonomy" id="4108"/>
    <lineage>
        <taxon>Eukaryota</taxon>
        <taxon>Viridiplantae</taxon>
        <taxon>Streptophyta</taxon>
        <taxon>Embryophyta</taxon>
        <taxon>Tracheophyta</taxon>
        <taxon>Spermatophyta</taxon>
        <taxon>Magnoliopsida</taxon>
        <taxon>eudicotyledons</taxon>
        <taxon>Gunneridae</taxon>
        <taxon>Pentapetalae</taxon>
        <taxon>asterids</taxon>
        <taxon>lamiids</taxon>
        <taxon>Solanales</taxon>
        <taxon>Solanaceae</taxon>
        <taxon>Solanoideae</taxon>
        <taxon>Solaneae</taxon>
        <taxon>Solanum</taxon>
    </lineage>
</organism>
<dbReference type="EMBL" id="GEDG01038755">
    <property type="protein sequence ID" value="JAP07436.1"/>
    <property type="molecule type" value="Transcribed_RNA"/>
</dbReference>
<evidence type="ECO:0000313" key="2">
    <source>
        <dbReference type="EMBL" id="JAP07436.1"/>
    </source>
</evidence>
<reference evidence="2" key="1">
    <citation type="submission" date="2015-12" db="EMBL/GenBank/DDBJ databases">
        <title>Gene expression during late stages of embryo sac development: a critical building block for successful pollen-pistil interactions.</title>
        <authorList>
            <person name="Liu Y."/>
            <person name="Joly V."/>
            <person name="Sabar M."/>
            <person name="Matton D.P."/>
        </authorList>
    </citation>
    <scope>NUCLEOTIDE SEQUENCE</scope>
</reference>
<proteinExistence type="predicted"/>
<name>A0A0V0GGQ8_SOLCH</name>
<dbReference type="AlphaFoldDB" id="A0A0V0GGQ8"/>
<feature type="region of interest" description="Disordered" evidence="1">
    <location>
        <begin position="1"/>
        <end position="26"/>
    </location>
</feature>
<feature type="region of interest" description="Disordered" evidence="1">
    <location>
        <begin position="57"/>
        <end position="78"/>
    </location>
</feature>
<feature type="non-terminal residue" evidence="2">
    <location>
        <position position="1"/>
    </location>
</feature>
<feature type="compositionally biased region" description="Polar residues" evidence="1">
    <location>
        <begin position="57"/>
        <end position="67"/>
    </location>
</feature>
<sequence length="78" mass="8739">NNTPFPTKATIKQPPKHSHDLVSPTATNKLQTHEFPPPNNNKADELQKLWQNSFKTPNITLHHSSPFLSPFSVGSKPE</sequence>
<evidence type="ECO:0000256" key="1">
    <source>
        <dbReference type="SAM" id="MobiDB-lite"/>
    </source>
</evidence>
<accession>A0A0V0GGQ8</accession>